<dbReference type="AlphaFoldDB" id="A0A2M9F0H8"/>
<dbReference type="InterPro" id="IPR000873">
    <property type="entry name" value="AMP-dep_synth/lig_dom"/>
</dbReference>
<sequence>MRSFTNLEPFADQTAIYADRKYSYSELIKSADRIAAAVGRRTLVFCLCKNNLESVAGYVGFVRNGIVAVLLDAEMSPEHLTKLIDLYKPSHIWAKSDHESFNQTMNASFVFGEYTLFEAANPFRYDLHEDLALLLTTSGTTGSPKFVRLSYDNLFSNADSIATYLDIQPDDRPITTLPMNYSYGLSVINSHLVRGAGIVLAEASIIQKEFWELCKEQQVTSIAGVPFVYEMLDRMKFEKMELPSLKQLTQAGGKLQPALTKKFAELCDQRGIRFFTMYGQTEATARMSYVPSNKSLEKAGTIGIAIPGGDLFLEDENGERITEPYVSGELLYNGPNVSLGYAESLEDLLKGDDNKGSLRTGDVAYFDEDGYFTITGRLKRMIKMFGTRISLDELEGLLNKHGHEVVCAGEDDKLFIYTLQDDQDAVKKLMKENLNLRGFAVRKLDAFPRNPYGKILYSELPR</sequence>
<feature type="domain" description="AMP-dependent synthetase/ligase" evidence="1">
    <location>
        <begin position="9"/>
        <end position="341"/>
    </location>
</feature>
<dbReference type="SUPFAM" id="SSF56801">
    <property type="entry name" value="Acetyl-CoA synthetase-like"/>
    <property type="match status" value="1"/>
</dbReference>
<dbReference type="InterPro" id="IPR020845">
    <property type="entry name" value="AMP-binding_CS"/>
</dbReference>
<proteinExistence type="predicted"/>
<organism evidence="2 3">
    <name type="scientific">Chryseomicrobium excrementi</name>
    <dbReference type="NCBI Taxonomy" id="2041346"/>
    <lineage>
        <taxon>Bacteria</taxon>
        <taxon>Bacillati</taxon>
        <taxon>Bacillota</taxon>
        <taxon>Bacilli</taxon>
        <taxon>Bacillales</taxon>
        <taxon>Caryophanaceae</taxon>
        <taxon>Chryseomicrobium</taxon>
    </lineage>
</organism>
<dbReference type="RefSeq" id="WP_100353510.1">
    <property type="nucleotide sequence ID" value="NZ_PCGR01000002.1"/>
</dbReference>
<dbReference type="Pfam" id="PF00501">
    <property type="entry name" value="AMP-binding"/>
    <property type="match status" value="1"/>
</dbReference>
<comment type="caution">
    <text evidence="2">The sequence shown here is derived from an EMBL/GenBank/DDBJ whole genome shotgun (WGS) entry which is preliminary data.</text>
</comment>
<dbReference type="OrthoDB" id="9778383at2"/>
<keyword evidence="3" id="KW-1185">Reference proteome</keyword>
<accession>A0A2M9F0H8</accession>
<dbReference type="Gene3D" id="3.40.50.12780">
    <property type="entry name" value="N-terminal domain of ligase-like"/>
    <property type="match status" value="1"/>
</dbReference>
<dbReference type="EMBL" id="PCGR01000002">
    <property type="protein sequence ID" value="PJK16964.1"/>
    <property type="molecule type" value="Genomic_DNA"/>
</dbReference>
<dbReference type="InterPro" id="IPR042099">
    <property type="entry name" value="ANL_N_sf"/>
</dbReference>
<protein>
    <submittedName>
        <fullName evidence="2">AMP-dependent synthetase</fullName>
    </submittedName>
</protein>
<dbReference type="Proteomes" id="UP000228680">
    <property type="component" value="Unassembled WGS sequence"/>
</dbReference>
<gene>
    <name evidence="2" type="ORF">CQS04_07360</name>
</gene>
<reference evidence="2 3" key="1">
    <citation type="submission" date="2017-10" db="EMBL/GenBank/DDBJ databases">
        <title>Draft genome of Chryseomicrobium casticus sp. nov.</title>
        <authorList>
            <person name="Chakraborty R."/>
            <person name="Saha T."/>
        </authorList>
    </citation>
    <scope>NUCLEOTIDE SEQUENCE [LARGE SCALE GENOMIC DNA]</scope>
    <source>
        <strain evidence="2 3">ET03</strain>
    </source>
</reference>
<evidence type="ECO:0000313" key="3">
    <source>
        <dbReference type="Proteomes" id="UP000228680"/>
    </source>
</evidence>
<dbReference type="PANTHER" id="PTHR24096">
    <property type="entry name" value="LONG-CHAIN-FATTY-ACID--COA LIGASE"/>
    <property type="match status" value="1"/>
</dbReference>
<evidence type="ECO:0000259" key="1">
    <source>
        <dbReference type="Pfam" id="PF00501"/>
    </source>
</evidence>
<dbReference type="PANTHER" id="PTHR24096:SF426">
    <property type="match status" value="1"/>
</dbReference>
<dbReference type="PROSITE" id="PS00455">
    <property type="entry name" value="AMP_BINDING"/>
    <property type="match status" value="1"/>
</dbReference>
<name>A0A2M9F0H8_9BACL</name>
<evidence type="ECO:0000313" key="2">
    <source>
        <dbReference type="EMBL" id="PJK16964.1"/>
    </source>
</evidence>